<name>A0A0E9RLV6_ANGAN</name>
<accession>A0A0E9RLV6</accession>
<dbReference type="AlphaFoldDB" id="A0A0E9RLV6"/>
<feature type="region of interest" description="Disordered" evidence="1">
    <location>
        <begin position="18"/>
        <end position="39"/>
    </location>
</feature>
<reference evidence="2" key="1">
    <citation type="submission" date="2014-11" db="EMBL/GenBank/DDBJ databases">
        <authorList>
            <person name="Amaro Gonzalez C."/>
        </authorList>
    </citation>
    <scope>NUCLEOTIDE SEQUENCE</scope>
</reference>
<proteinExistence type="predicted"/>
<evidence type="ECO:0000313" key="2">
    <source>
        <dbReference type="EMBL" id="JAH30079.1"/>
    </source>
</evidence>
<reference evidence="2" key="2">
    <citation type="journal article" date="2015" name="Fish Shellfish Immunol.">
        <title>Early steps in the European eel (Anguilla anguilla)-Vibrio vulnificus interaction in the gills: Role of the RtxA13 toxin.</title>
        <authorList>
            <person name="Callol A."/>
            <person name="Pajuelo D."/>
            <person name="Ebbesson L."/>
            <person name="Teles M."/>
            <person name="MacKenzie S."/>
            <person name="Amaro C."/>
        </authorList>
    </citation>
    <scope>NUCLEOTIDE SEQUENCE</scope>
</reference>
<dbReference type="EMBL" id="GBXM01078498">
    <property type="protein sequence ID" value="JAH30079.1"/>
    <property type="molecule type" value="Transcribed_RNA"/>
</dbReference>
<sequence>MHYVCDIEHVSTAAKPAHKATYRMERQSSTGLSRKRIPD</sequence>
<evidence type="ECO:0000256" key="1">
    <source>
        <dbReference type="SAM" id="MobiDB-lite"/>
    </source>
</evidence>
<organism evidence="2">
    <name type="scientific">Anguilla anguilla</name>
    <name type="common">European freshwater eel</name>
    <name type="synonym">Muraena anguilla</name>
    <dbReference type="NCBI Taxonomy" id="7936"/>
    <lineage>
        <taxon>Eukaryota</taxon>
        <taxon>Metazoa</taxon>
        <taxon>Chordata</taxon>
        <taxon>Craniata</taxon>
        <taxon>Vertebrata</taxon>
        <taxon>Euteleostomi</taxon>
        <taxon>Actinopterygii</taxon>
        <taxon>Neopterygii</taxon>
        <taxon>Teleostei</taxon>
        <taxon>Anguilliformes</taxon>
        <taxon>Anguillidae</taxon>
        <taxon>Anguilla</taxon>
    </lineage>
</organism>
<protein>
    <submittedName>
        <fullName evidence="2">Uncharacterized protein</fullName>
    </submittedName>
</protein>